<proteinExistence type="inferred from homology"/>
<dbReference type="GO" id="GO:0005737">
    <property type="term" value="C:cytoplasm"/>
    <property type="evidence" value="ECO:0007669"/>
    <property type="project" value="EnsemblFungi"/>
</dbReference>
<organism evidence="4 5">
    <name type="scientific">Tortispora caseinolytica NRRL Y-17796</name>
    <dbReference type="NCBI Taxonomy" id="767744"/>
    <lineage>
        <taxon>Eukaryota</taxon>
        <taxon>Fungi</taxon>
        <taxon>Dikarya</taxon>
        <taxon>Ascomycota</taxon>
        <taxon>Saccharomycotina</taxon>
        <taxon>Trigonopsidomycetes</taxon>
        <taxon>Trigonopsidales</taxon>
        <taxon>Trigonopsidaceae</taxon>
        <taxon>Tortispora</taxon>
    </lineage>
</organism>
<dbReference type="Pfam" id="PF02114">
    <property type="entry name" value="Phosducin"/>
    <property type="match status" value="1"/>
</dbReference>
<evidence type="ECO:0000313" key="5">
    <source>
        <dbReference type="Proteomes" id="UP000095023"/>
    </source>
</evidence>
<evidence type="ECO:0000313" key="4">
    <source>
        <dbReference type="EMBL" id="ODV89911.1"/>
    </source>
</evidence>
<feature type="region of interest" description="Disordered" evidence="2">
    <location>
        <begin position="1"/>
        <end position="22"/>
    </location>
</feature>
<dbReference type="OrthoDB" id="45518at2759"/>
<dbReference type="GO" id="GO:0071444">
    <property type="term" value="P:cellular response to pheromone"/>
    <property type="evidence" value="ECO:0007669"/>
    <property type="project" value="EnsemblFungi"/>
</dbReference>
<comment type="similarity">
    <text evidence="1">Belongs to the phosducin family.</text>
</comment>
<dbReference type="GO" id="GO:1903333">
    <property type="term" value="P:negative regulation of protein folding"/>
    <property type="evidence" value="ECO:0007669"/>
    <property type="project" value="EnsemblFungi"/>
</dbReference>
<reference evidence="5" key="1">
    <citation type="submission" date="2016-02" db="EMBL/GenBank/DDBJ databases">
        <title>Comparative genomics of biotechnologically important yeasts.</title>
        <authorList>
            <consortium name="DOE Joint Genome Institute"/>
            <person name="Riley R."/>
            <person name="Haridas S."/>
            <person name="Wolfe K.H."/>
            <person name="Lopes M.R."/>
            <person name="Hittinger C.T."/>
            <person name="Goker M."/>
            <person name="Salamov A."/>
            <person name="Wisecaver J."/>
            <person name="Long T.M."/>
            <person name="Aerts A.L."/>
            <person name="Barry K."/>
            <person name="Choi C."/>
            <person name="Clum A."/>
            <person name="Coughlan A.Y."/>
            <person name="Deshpande S."/>
            <person name="Douglass A.P."/>
            <person name="Hanson S.J."/>
            <person name="Klenk H.-P."/>
            <person name="Labutti K."/>
            <person name="Lapidus A."/>
            <person name="Lindquist E."/>
            <person name="Lipzen A."/>
            <person name="Meier-Kolthoff J.P."/>
            <person name="Ohm R.A."/>
            <person name="Otillar R.P."/>
            <person name="Pangilinan J."/>
            <person name="Peng Y."/>
            <person name="Rokas A."/>
            <person name="Rosa C.A."/>
            <person name="Scheuner C."/>
            <person name="Sibirny A.A."/>
            <person name="Slot J.C."/>
            <person name="Stielow J.B."/>
            <person name="Sun H."/>
            <person name="Kurtzman C.P."/>
            <person name="Blackwell M."/>
            <person name="Jeffries T.W."/>
            <person name="Grigoriev I.V."/>
        </authorList>
    </citation>
    <scope>NUCLEOTIDE SEQUENCE [LARGE SCALE GENOMIC DNA]</scope>
    <source>
        <strain evidence="5">NRRL Y-17796</strain>
    </source>
</reference>
<dbReference type="GO" id="GO:0030036">
    <property type="term" value="P:actin cytoskeleton organization"/>
    <property type="evidence" value="ECO:0007669"/>
    <property type="project" value="EnsemblFungi"/>
</dbReference>
<dbReference type="GO" id="GO:0006457">
    <property type="term" value="P:protein folding"/>
    <property type="evidence" value="ECO:0007669"/>
    <property type="project" value="EnsemblFungi"/>
</dbReference>
<dbReference type="GO" id="GO:0045944">
    <property type="term" value="P:positive regulation of transcription by RNA polymerase II"/>
    <property type="evidence" value="ECO:0007669"/>
    <property type="project" value="EnsemblFungi"/>
</dbReference>
<evidence type="ECO:0000256" key="2">
    <source>
        <dbReference type="SAM" id="MobiDB-lite"/>
    </source>
</evidence>
<dbReference type="AlphaFoldDB" id="A0A1E4TDT2"/>
<dbReference type="GO" id="GO:0003779">
    <property type="term" value="F:actin binding"/>
    <property type="evidence" value="ECO:0007669"/>
    <property type="project" value="EnsemblFungi"/>
</dbReference>
<evidence type="ECO:0000256" key="1">
    <source>
        <dbReference type="ARBA" id="ARBA00009686"/>
    </source>
</evidence>
<dbReference type="GO" id="GO:0051726">
    <property type="term" value="P:regulation of cell cycle"/>
    <property type="evidence" value="ECO:0007669"/>
    <property type="project" value="EnsemblFungi"/>
</dbReference>
<dbReference type="PANTHER" id="PTHR45809:SF3">
    <property type="entry name" value="VIRAL IAP-ASSOCIATED FACTOR HOMOLOG"/>
    <property type="match status" value="1"/>
</dbReference>
<dbReference type="InterPro" id="IPR024253">
    <property type="entry name" value="Phosducin_thioredoxin-like_dom"/>
</dbReference>
<protein>
    <recommendedName>
        <fullName evidence="3">Phosducin domain-containing protein</fullName>
    </recommendedName>
</protein>
<dbReference type="GO" id="GO:0031683">
    <property type="term" value="F:G-protein beta/gamma-subunit complex binding"/>
    <property type="evidence" value="ECO:0007669"/>
    <property type="project" value="EnsemblFungi"/>
</dbReference>
<gene>
    <name evidence="4" type="ORF">CANCADRAFT_56549</name>
</gene>
<evidence type="ECO:0000259" key="3">
    <source>
        <dbReference type="Pfam" id="PF02114"/>
    </source>
</evidence>
<feature type="domain" description="Phosducin" evidence="3">
    <location>
        <begin position="62"/>
        <end position="177"/>
    </location>
</feature>
<dbReference type="Proteomes" id="UP000095023">
    <property type="component" value="Unassembled WGS sequence"/>
</dbReference>
<dbReference type="PANTHER" id="PTHR45809">
    <property type="entry name" value="VIRAL IAP-ASSOCIATED FACTOR HOMOLOG"/>
    <property type="match status" value="1"/>
</dbReference>
<keyword evidence="5" id="KW-1185">Reference proteome</keyword>
<feature type="compositionally biased region" description="Acidic residues" evidence="2">
    <location>
        <begin position="1"/>
        <end position="13"/>
    </location>
</feature>
<sequence length="227" mass="25720">MQVEVDPNEDTEWNDILRKHGIIPEKGPTEEEILQQAADLAAERADAMHPVDRAWGDEDALEALTEDDSAMAEYRRKRMQELQRQYSRKFGSVLPLSRPEWNQEVTEASKVDPVVVHLSSSAIDSKKLAEILAQIAEKYPHIKFMDIIADRAVENYPISNTPTLIFYQNGDIVANYLGPQMKPITINAVVNKLKSAKFIKENDNDIQDDLQSTQPVALNDNDSDSDW</sequence>
<name>A0A1E4TDT2_9ASCO</name>
<dbReference type="InterPro" id="IPR036249">
    <property type="entry name" value="Thioredoxin-like_sf"/>
</dbReference>
<accession>A0A1E4TDT2</accession>
<dbReference type="EMBL" id="KV453842">
    <property type="protein sequence ID" value="ODV89911.1"/>
    <property type="molecule type" value="Genomic_DNA"/>
</dbReference>
<dbReference type="Gene3D" id="3.40.30.10">
    <property type="entry name" value="Glutaredoxin"/>
    <property type="match status" value="1"/>
</dbReference>
<dbReference type="InterPro" id="IPR051498">
    <property type="entry name" value="Phosducin-like_chap/apop_reg"/>
</dbReference>
<dbReference type="SUPFAM" id="SSF52833">
    <property type="entry name" value="Thioredoxin-like"/>
    <property type="match status" value="1"/>
</dbReference>
<feature type="region of interest" description="Disordered" evidence="2">
    <location>
        <begin position="206"/>
        <end position="227"/>
    </location>
</feature>